<feature type="transmembrane region" description="Helical" evidence="6">
    <location>
        <begin position="38"/>
        <end position="58"/>
    </location>
</feature>
<feature type="transmembrane region" description="Helical" evidence="6">
    <location>
        <begin position="115"/>
        <end position="137"/>
    </location>
</feature>
<comment type="similarity">
    <text evidence="2">Belongs to the purine-cytosine permease (2.A.39) family.</text>
</comment>
<reference evidence="7" key="1">
    <citation type="submission" date="2020-04" db="EMBL/GenBank/DDBJ databases">
        <title>Draft genome resource of the tomato pathogen Pseudocercospora fuligena.</title>
        <authorList>
            <person name="Zaccaron A."/>
        </authorList>
    </citation>
    <scope>NUCLEOTIDE SEQUENCE</scope>
    <source>
        <strain evidence="7">PF001</strain>
    </source>
</reference>
<feature type="transmembrane region" description="Helical" evidence="6">
    <location>
        <begin position="336"/>
        <end position="359"/>
    </location>
</feature>
<feature type="transmembrane region" description="Helical" evidence="6">
    <location>
        <begin position="241"/>
        <end position="262"/>
    </location>
</feature>
<proteinExistence type="inferred from homology"/>
<evidence type="ECO:0000256" key="2">
    <source>
        <dbReference type="ARBA" id="ARBA00008974"/>
    </source>
</evidence>
<dbReference type="EMBL" id="JABCIY010000166">
    <property type="protein sequence ID" value="KAF7190988.1"/>
    <property type="molecule type" value="Genomic_DNA"/>
</dbReference>
<feature type="transmembrane region" description="Helical" evidence="6">
    <location>
        <begin position="170"/>
        <end position="186"/>
    </location>
</feature>
<keyword evidence="4 6" id="KW-1133">Transmembrane helix</keyword>
<organism evidence="7 8">
    <name type="scientific">Pseudocercospora fuligena</name>
    <dbReference type="NCBI Taxonomy" id="685502"/>
    <lineage>
        <taxon>Eukaryota</taxon>
        <taxon>Fungi</taxon>
        <taxon>Dikarya</taxon>
        <taxon>Ascomycota</taxon>
        <taxon>Pezizomycotina</taxon>
        <taxon>Dothideomycetes</taxon>
        <taxon>Dothideomycetidae</taxon>
        <taxon>Mycosphaerellales</taxon>
        <taxon>Mycosphaerellaceae</taxon>
        <taxon>Pseudocercospora</taxon>
    </lineage>
</organism>
<evidence type="ECO:0000256" key="1">
    <source>
        <dbReference type="ARBA" id="ARBA00004141"/>
    </source>
</evidence>
<accession>A0A8H6RHH0</accession>
<comment type="caution">
    <text evidence="7">The sequence shown here is derived from an EMBL/GenBank/DDBJ whole genome shotgun (WGS) entry which is preliminary data.</text>
</comment>
<feature type="transmembrane region" description="Helical" evidence="6">
    <location>
        <begin position="466"/>
        <end position="485"/>
    </location>
</feature>
<sequence length="527" mass="58602">MPTIKFLLSKLEVSSYDRSTYEKTNLDIKPLPPERRTYGPWNFVALWVVTGSFNIGGWTTGSSLIALGLNVWQCMLTVIVGNIIVGFLCVLSGHPGAKHHIGFPVIQRSSWGVRGYVFVVVQRVFLACIWFSTQVYWGGQCMRTLLTAIAPRFRRLNRPLANGTMTTGDFTGFILFTLCYLPLIAVRPERYHIPFLVSCLCIIPTVFVLLIYFVVKAQGAGDLVDDVSAVAGVAQATGSRLGWMLVLGICTNISSISVHIYVQSDYTRYARRPKDQILAQLVMVPLGTIVVALIGILCASCAVKLFPEKHGVLLWEPYRLLDALQVHHDNSSGSRAAVFFASLAFMVAQFGMVVANNGLSAGMDLSALLPRFFTIRRGIKFLMVLGGYGVFLGPMTGVYFSDYFIVRRTSFEIQDLYNETASSIYWYQKGCNWRALVAWVAGVWITLPGFIRWVQGGSTLVGWSHLYYFSWPLGMTISLMTYWILNKLSPVLGTIYAEPAEMNTSEVIEGQEPSEIARSDISFPAKA</sequence>
<evidence type="ECO:0000256" key="6">
    <source>
        <dbReference type="SAM" id="Phobius"/>
    </source>
</evidence>
<feature type="transmembrane region" description="Helical" evidence="6">
    <location>
        <begin position="70"/>
        <end position="94"/>
    </location>
</feature>
<dbReference type="Gene3D" id="1.10.4160.10">
    <property type="entry name" value="Hydantoin permease"/>
    <property type="match status" value="1"/>
</dbReference>
<comment type="subcellular location">
    <subcellularLocation>
        <location evidence="1">Membrane</location>
        <topology evidence="1">Multi-pass membrane protein</topology>
    </subcellularLocation>
</comment>
<feature type="transmembrane region" description="Helical" evidence="6">
    <location>
        <begin position="193"/>
        <end position="215"/>
    </location>
</feature>
<dbReference type="Pfam" id="PF02133">
    <property type="entry name" value="Transp_cyt_pur"/>
    <property type="match status" value="1"/>
</dbReference>
<dbReference type="GO" id="GO:0015205">
    <property type="term" value="F:nucleobase transmembrane transporter activity"/>
    <property type="evidence" value="ECO:0007669"/>
    <property type="project" value="TreeGrafter"/>
</dbReference>
<protein>
    <submittedName>
        <fullName evidence="7">Putative permease C29B12.14c</fullName>
    </submittedName>
</protein>
<dbReference type="PANTHER" id="PTHR30618">
    <property type="entry name" value="NCS1 FAMILY PURINE/PYRIMIDINE TRANSPORTER"/>
    <property type="match status" value="1"/>
</dbReference>
<dbReference type="OrthoDB" id="2018619at2759"/>
<keyword evidence="5 6" id="KW-0472">Membrane</keyword>
<feature type="transmembrane region" description="Helical" evidence="6">
    <location>
        <begin position="282"/>
        <end position="306"/>
    </location>
</feature>
<dbReference type="Proteomes" id="UP000660729">
    <property type="component" value="Unassembled WGS sequence"/>
</dbReference>
<evidence type="ECO:0000256" key="4">
    <source>
        <dbReference type="ARBA" id="ARBA00022989"/>
    </source>
</evidence>
<evidence type="ECO:0000256" key="3">
    <source>
        <dbReference type="ARBA" id="ARBA00022692"/>
    </source>
</evidence>
<evidence type="ECO:0000256" key="5">
    <source>
        <dbReference type="ARBA" id="ARBA00023136"/>
    </source>
</evidence>
<dbReference type="GO" id="GO:0005886">
    <property type="term" value="C:plasma membrane"/>
    <property type="evidence" value="ECO:0007669"/>
    <property type="project" value="TreeGrafter"/>
</dbReference>
<name>A0A8H6RHH0_9PEZI</name>
<keyword evidence="8" id="KW-1185">Reference proteome</keyword>
<keyword evidence="3 6" id="KW-0812">Transmembrane</keyword>
<evidence type="ECO:0000313" key="8">
    <source>
        <dbReference type="Proteomes" id="UP000660729"/>
    </source>
</evidence>
<gene>
    <name evidence="7" type="ORF">HII31_07680</name>
</gene>
<dbReference type="InterPro" id="IPR001248">
    <property type="entry name" value="Pur-cyt_permease"/>
</dbReference>
<dbReference type="AlphaFoldDB" id="A0A8H6RHH0"/>
<dbReference type="PANTHER" id="PTHR30618:SF15">
    <property type="entry name" value="NICOTINAMIDE RIBOSIDE TRANSPORTER 1-RELATED"/>
    <property type="match status" value="1"/>
</dbReference>
<evidence type="ECO:0000313" key="7">
    <source>
        <dbReference type="EMBL" id="KAF7190988.1"/>
    </source>
</evidence>
<feature type="transmembrane region" description="Helical" evidence="6">
    <location>
        <begin position="436"/>
        <end position="454"/>
    </location>
</feature>
<feature type="transmembrane region" description="Helical" evidence="6">
    <location>
        <begin position="379"/>
        <end position="400"/>
    </location>
</feature>
<dbReference type="InterPro" id="IPR045225">
    <property type="entry name" value="Uracil/uridine/allantoin_perm"/>
</dbReference>